<dbReference type="InterPro" id="IPR017930">
    <property type="entry name" value="Myb_dom"/>
</dbReference>
<protein>
    <recommendedName>
        <fullName evidence="5">Myb-like DNA-binding domain containing protein</fullName>
    </recommendedName>
</protein>
<dbReference type="GO" id="GO:0000978">
    <property type="term" value="F:RNA polymerase II cis-regulatory region sequence-specific DNA binding"/>
    <property type="evidence" value="ECO:0007669"/>
    <property type="project" value="TreeGrafter"/>
</dbReference>
<feature type="domain" description="Myb-like" evidence="1">
    <location>
        <begin position="60"/>
        <end position="110"/>
    </location>
</feature>
<dbReference type="InterPro" id="IPR001005">
    <property type="entry name" value="SANT/Myb"/>
</dbReference>
<organism evidence="3 4">
    <name type="scientific">Stentor coeruleus</name>
    <dbReference type="NCBI Taxonomy" id="5963"/>
    <lineage>
        <taxon>Eukaryota</taxon>
        <taxon>Sar</taxon>
        <taxon>Alveolata</taxon>
        <taxon>Ciliophora</taxon>
        <taxon>Postciliodesmatophora</taxon>
        <taxon>Heterotrichea</taxon>
        <taxon>Heterotrichida</taxon>
        <taxon>Stentoridae</taxon>
        <taxon>Stentor</taxon>
    </lineage>
</organism>
<dbReference type="Pfam" id="PF13921">
    <property type="entry name" value="Myb_DNA-bind_6"/>
    <property type="match status" value="1"/>
</dbReference>
<dbReference type="PROSITE" id="PS50090">
    <property type="entry name" value="MYB_LIKE"/>
    <property type="match status" value="2"/>
</dbReference>
<accession>A0A1R2BPB2</accession>
<dbReference type="PANTHER" id="PTHR45614:SF232">
    <property type="entry name" value="TRANSCRIPTION FACTOR MYB3R-2"/>
    <property type="match status" value="1"/>
</dbReference>
<dbReference type="PANTHER" id="PTHR45614">
    <property type="entry name" value="MYB PROTEIN-RELATED"/>
    <property type="match status" value="1"/>
</dbReference>
<gene>
    <name evidence="3" type="ORF">SteCoe_21543</name>
</gene>
<dbReference type="InterPro" id="IPR009057">
    <property type="entry name" value="Homeodomain-like_sf"/>
</dbReference>
<evidence type="ECO:0000259" key="1">
    <source>
        <dbReference type="PROSITE" id="PS50090"/>
    </source>
</evidence>
<dbReference type="GO" id="GO:0005634">
    <property type="term" value="C:nucleus"/>
    <property type="evidence" value="ECO:0007669"/>
    <property type="project" value="TreeGrafter"/>
</dbReference>
<evidence type="ECO:0000313" key="3">
    <source>
        <dbReference type="EMBL" id="OMJ78618.1"/>
    </source>
</evidence>
<comment type="caution">
    <text evidence="3">The sequence shown here is derived from an EMBL/GenBank/DDBJ whole genome shotgun (WGS) entry which is preliminary data.</text>
</comment>
<evidence type="ECO:0000313" key="4">
    <source>
        <dbReference type="Proteomes" id="UP000187209"/>
    </source>
</evidence>
<name>A0A1R2BPB2_9CILI</name>
<dbReference type="CDD" id="cd00167">
    <property type="entry name" value="SANT"/>
    <property type="match status" value="2"/>
</dbReference>
<dbReference type="AlphaFoldDB" id="A0A1R2BPB2"/>
<reference evidence="3 4" key="1">
    <citation type="submission" date="2016-11" db="EMBL/GenBank/DDBJ databases">
        <title>The macronuclear genome of Stentor coeruleus: a giant cell with tiny introns.</title>
        <authorList>
            <person name="Slabodnick M."/>
            <person name="Ruby J.G."/>
            <person name="Reiff S.B."/>
            <person name="Swart E.C."/>
            <person name="Gosai S."/>
            <person name="Prabakaran S."/>
            <person name="Witkowska E."/>
            <person name="Larue G.E."/>
            <person name="Fisher S."/>
            <person name="Freeman R.M."/>
            <person name="Gunawardena J."/>
            <person name="Chu W."/>
            <person name="Stover N.A."/>
            <person name="Gregory B.D."/>
            <person name="Nowacki M."/>
            <person name="Derisi J."/>
            <person name="Roy S.W."/>
            <person name="Marshall W.F."/>
            <person name="Sood P."/>
        </authorList>
    </citation>
    <scope>NUCLEOTIDE SEQUENCE [LARGE SCALE GENOMIC DNA]</scope>
    <source>
        <strain evidence="3">WM001</strain>
    </source>
</reference>
<dbReference type="PROSITE" id="PS51294">
    <property type="entry name" value="HTH_MYB"/>
    <property type="match status" value="2"/>
</dbReference>
<dbReference type="Gene3D" id="1.10.10.60">
    <property type="entry name" value="Homeodomain-like"/>
    <property type="match status" value="2"/>
</dbReference>
<dbReference type="SUPFAM" id="SSF46689">
    <property type="entry name" value="Homeodomain-like"/>
    <property type="match status" value="1"/>
</dbReference>
<proteinExistence type="predicted"/>
<evidence type="ECO:0008006" key="5">
    <source>
        <dbReference type="Google" id="ProtNLM"/>
    </source>
</evidence>
<dbReference type="Proteomes" id="UP000187209">
    <property type="component" value="Unassembled WGS sequence"/>
</dbReference>
<sequence length="242" mass="28798">MSCEKRKPKLWKVDEDKILKELVKQYGPKHWTAISQELNIQLKVMRTPKQCRDRWFNNLCEEKKEAPFSRDEINKILDLQIQYGNQWSKIAKFLPGRTENHVKNFMYATIRRNVRKFNRGKLDSEKIVFKSFSILSNLEIREILTAEKSVKNSTFLNTFLSRDAIEYLKNANFRSEENNNMLSFDHELEYDNILSTEISDDLINDANYKTYPENFDDDIFAVASEYSEGFPEYTPMIDFEFH</sequence>
<dbReference type="OrthoDB" id="2143914at2759"/>
<dbReference type="InterPro" id="IPR050560">
    <property type="entry name" value="MYB_TF"/>
</dbReference>
<dbReference type="EMBL" id="MPUH01000513">
    <property type="protein sequence ID" value="OMJ78618.1"/>
    <property type="molecule type" value="Genomic_DNA"/>
</dbReference>
<dbReference type="SMART" id="SM00717">
    <property type="entry name" value="SANT"/>
    <property type="match status" value="2"/>
</dbReference>
<feature type="domain" description="Myb-like" evidence="1">
    <location>
        <begin position="11"/>
        <end position="59"/>
    </location>
</feature>
<dbReference type="GO" id="GO:0000981">
    <property type="term" value="F:DNA-binding transcription factor activity, RNA polymerase II-specific"/>
    <property type="evidence" value="ECO:0007669"/>
    <property type="project" value="TreeGrafter"/>
</dbReference>
<feature type="domain" description="HTH myb-type" evidence="2">
    <location>
        <begin position="67"/>
        <end position="114"/>
    </location>
</feature>
<feature type="domain" description="HTH myb-type" evidence="2">
    <location>
        <begin position="1"/>
        <end position="63"/>
    </location>
</feature>
<evidence type="ECO:0000259" key="2">
    <source>
        <dbReference type="PROSITE" id="PS51294"/>
    </source>
</evidence>
<keyword evidence="4" id="KW-1185">Reference proteome</keyword>